<feature type="region of interest" description="Disordered" evidence="1">
    <location>
        <begin position="1586"/>
        <end position="1624"/>
    </location>
</feature>
<feature type="compositionally biased region" description="Low complexity" evidence="1">
    <location>
        <begin position="871"/>
        <end position="881"/>
    </location>
</feature>
<dbReference type="PANTHER" id="PTHR46655">
    <property type="entry name" value="HISTONE-LYSINE N-METHYLTRANSFERASE ATXR3"/>
    <property type="match status" value="1"/>
</dbReference>
<sequence>MGDGGVACVPSQHVMERFPVSDTYCRGNGGGGYNSKSKSKSLQFSELQHQQKHENREEAEDGEFGTDRELAVKESMEELESGEVEEGELHPIELLENGEFEYAPAKLRSEIEKGEFVPEKWEEEEIEKGEFIPEKRRRGWRGEVERVEYADKWRKGGDEFEKGQFNPKDKWRKGDVAKDDFGSAKGRKWDDGRKWEERMPPMKISDEDEWNNRSSRWDPNNGRDSKSSSKYPNYESQRGGVKEYYNSGNWSKRHANEVESNNRRYPDDFSDRQNSKSRKVSDSFSRSGYPEKNYSHISEERSYKNSSSSSSSRYNASKHYDSSLPSRDSRSTYDKNGRSPPGYNTERTPHDRAPRYHDHHRARSPERSPHDRSRHYDHRNHRSPPRVPSPRDRARYHDRRERTPGFSGRSPSPRDRARHHDRRDQTPGYAERSPLDRSQIHIHQEASQKRDESEKSEEKLGWKDSHKLSGIVGSVEKNVNDQISKKEQLQHAILNCTEPPPTTQVNGAQEELQSMEEDMDISETPPHEPVMADPNSGSWFYLDYLGTKQGPSRLCDLKNLVEVGLLQSDHLIKHSQSDMWLTVENAVSPLAPLKFSSVVSDTVTQMASPPEAPGNLLGDVGQSANNHLDQESSVSLDGSSAALEPSEDLHIGERVAALLKGYDVSPGMELETLGVVLQTTFWRTEWDTRGNFQGFTSSRSDIRESYGHQKDEELNSEKASQTRSIAFYNKDYTFSGGDSSDWFSSGWSCKGGDWKRKDEVSHDKTYKKKLVFNDGYPLCRMPKSGCEDPRWHRKDELYYPSRSRKLSLPNWAFNVSEERNDSSGTSKASQVRGARGSVLPVIRINACVVNNHVPSVSESRTTSRGYERYSSRSVRSLLASSDGKSSKEESVSQSKESNEQESQGLQKCIITIDIPKDRICMANELHLHLGEWYYLDGAGHEHGPSTFRELQSLAQNGTIQKYTSVFRKLDKIWVPITCTDQEQKLNPVADTSVAHLSQLEAIMHDQELKVKLDPDSSVPHLAQPEVVLHEHDSEDQEELVASSSAALLIQSDVIMHDQEQNVEVVANSSVPLLIQSEVAMNKSIDTGSSSFHSLYPQFIGYTRGKLHELVMKSYKSREFAAAINEVLDPWINLKQPKKDLEKHTLSSSVIRSSLKSENGHIRAAKRSRVWVDDNEEEYNVKDDNFEELCGDSTFKEENCGSCTAEAEMENWGLLNGQILARVFHFLRSDMKSLAFSAASCKHWNSAVNSYRGISRLVDFSDAGLNCTDFMFRKIMSGYKKTKITTIMLRGCTNLSSNTVQEILNMFPCLSSIDIRGCNQLKELSHSFQNVNWIMSTSREIKTCDGSNSKIRCLKHINEKSHSISESAKGWNSYLDESNEPGVRRDSSSKLFGQNLYKRSKLLDARKRSNLLSRDVHMKRWLYRKSDTGYKRVEEFLDFSLKDIMKENNFDFFVPKVAEIESRMKNGYYLGHGLSSVKEDISRMCRDAIKAKNRGDAGDMNHMIMLFIRLVKSLEQNSKSSSGRGEMVKMLKEGLPATASKFKKKDNKMMSEKKCLSRGVGTTYVNGSTENGEYASDREIRRRLSKLNKRSLDSESETSDDNLDGGGSTNSDTESDLELRGIQDSRGDEFVTEDEVFDCTNEEREWGARMTKASLVPPVTRKYEVIDQYVIIADEKEVERKMRVSLPEDYDEKLLAQKNGNEDMEIPEVKDYKPRKQLGEEVLEQEVYGIDPYTHNLLLDSMPDEVDWPLSDKHMFIEDVLLRTLNTQVRHFTGSGNAPMTYLLQPVVEEIQKTAEENNDKLGIKMCYSILKAMRNRPEDNYVAYRKGLGVVCNKEEGFGEDDFVVEFLGEVYPVWKWFEKQDGIRSLQKNDSDTATEFYNIYLERPKGDRDGYDLVVVDAMHKANFASRICHSCRPNCEAKVTAVDGVYQIGVHTVRPIGYGEEITFDYNSVTESKEEYEASVCLCGSQVCRGSYLNLTGEGAYQKVLKERHGMLDRYQLMLEACQLNCTSEEDYIDLGRAGLGTCLLAGLPDWLISYSARLVRFINFERTKLPEEILRFNLAEKSKFFSDISVDVEKSDAEVQAEGVYNQRLQNLAVTLDKVRYVMRSVFGDPKKAPPPLEKLTPEEVVSFLWKGEGSLVEDLLHCVAPHMDKDSLNDFKSKIQAHNPSGSDDLLRELRKSLLWLRDEVRNLQCSYKCRHDAAADLIHIYAYTKCFFRVREYKVVTSPPVYISPLDMGAKYSHKLGSGLTEYRKTYGENYCLGQLINWHSQTSAEPDSTLATARRGCLSLPEIASFYAMAHKPSQKCIYGPETVKFMLSRMEKQPQRPWPSEKIWSFKSVSQVIGSPMLDAVLNKKTSLDKELLHWLKNRLPIFQATWDR</sequence>
<feature type="region of interest" description="Disordered" evidence="1">
    <location>
        <begin position="857"/>
        <end position="899"/>
    </location>
</feature>
<dbReference type="InterPro" id="IPR001214">
    <property type="entry name" value="SET_dom"/>
</dbReference>
<dbReference type="OrthoDB" id="308383at2759"/>
<dbReference type="InterPro" id="IPR032675">
    <property type="entry name" value="LRR_dom_sf"/>
</dbReference>
<reference evidence="3 4" key="1">
    <citation type="journal article" date="2020" name="IScience">
        <title>Genome Sequencing of the Endangered Kingdonia uniflora (Circaeasteraceae, Ranunculales) Reveals Potential Mechanisms of Evolutionary Specialization.</title>
        <authorList>
            <person name="Sun Y."/>
            <person name="Deng T."/>
            <person name="Zhang A."/>
            <person name="Moore M.J."/>
            <person name="Landis J.B."/>
            <person name="Lin N."/>
            <person name="Zhang H."/>
            <person name="Zhang X."/>
            <person name="Huang J."/>
            <person name="Zhang X."/>
            <person name="Sun H."/>
            <person name="Wang H."/>
        </authorList>
    </citation>
    <scope>NUCLEOTIDE SEQUENCE [LARGE SCALE GENOMIC DNA]</scope>
    <source>
        <strain evidence="3">TB1705</strain>
        <tissue evidence="3">Leaf</tissue>
    </source>
</reference>
<dbReference type="InterPro" id="IPR045606">
    <property type="entry name" value="ATXR3_C"/>
</dbReference>
<feature type="compositionally biased region" description="Basic and acidic residues" evidence="1">
    <location>
        <begin position="433"/>
        <end position="462"/>
    </location>
</feature>
<feature type="region of interest" description="Disordered" evidence="1">
    <location>
        <begin position="156"/>
        <end position="462"/>
    </location>
</feature>
<feature type="region of interest" description="Disordered" evidence="1">
    <location>
        <begin position="19"/>
        <end position="95"/>
    </location>
</feature>
<feature type="compositionally biased region" description="Basic and acidic residues" evidence="1">
    <location>
        <begin position="327"/>
        <end position="337"/>
    </location>
</feature>
<dbReference type="Pfam" id="PF25531">
    <property type="entry name" value="GYF_ATXR3"/>
    <property type="match status" value="2"/>
</dbReference>
<protein>
    <recommendedName>
        <fullName evidence="2">SET domain-containing protein</fullName>
    </recommendedName>
</protein>
<evidence type="ECO:0000313" key="3">
    <source>
        <dbReference type="EMBL" id="KAF6173975.1"/>
    </source>
</evidence>
<evidence type="ECO:0000256" key="1">
    <source>
        <dbReference type="SAM" id="MobiDB-lite"/>
    </source>
</evidence>
<feature type="compositionally biased region" description="Basic and acidic residues" evidence="1">
    <location>
        <begin position="347"/>
        <end position="356"/>
    </location>
</feature>
<dbReference type="Pfam" id="PF00856">
    <property type="entry name" value="SET"/>
    <property type="match status" value="1"/>
</dbReference>
<keyword evidence="4" id="KW-1185">Reference proteome</keyword>
<feature type="compositionally biased region" description="Acidic residues" evidence="1">
    <location>
        <begin position="77"/>
        <end position="86"/>
    </location>
</feature>
<dbReference type="Gene3D" id="3.80.10.10">
    <property type="entry name" value="Ribonuclease Inhibitor"/>
    <property type="match status" value="1"/>
</dbReference>
<comment type="caution">
    <text evidence="3">The sequence shown here is derived from an EMBL/GenBank/DDBJ whole genome shotgun (WGS) entry which is preliminary data.</text>
</comment>
<feature type="compositionally biased region" description="Basic and acidic residues" evidence="1">
    <location>
        <begin position="156"/>
        <end position="200"/>
    </location>
</feature>
<dbReference type="SMART" id="SM00317">
    <property type="entry name" value="SET"/>
    <property type="match status" value="1"/>
</dbReference>
<dbReference type="CDD" id="cd10531">
    <property type="entry name" value="SET_SETD2-like"/>
    <property type="match status" value="1"/>
</dbReference>
<dbReference type="Proteomes" id="UP000541444">
    <property type="component" value="Unassembled WGS sequence"/>
</dbReference>
<dbReference type="Gene3D" id="2.170.270.10">
    <property type="entry name" value="SET domain"/>
    <property type="match status" value="1"/>
</dbReference>
<feature type="compositionally biased region" description="Basic and acidic residues" evidence="1">
    <location>
        <begin position="65"/>
        <end position="76"/>
    </location>
</feature>
<feature type="compositionally biased region" description="Acidic residues" evidence="1">
    <location>
        <begin position="1593"/>
        <end position="1602"/>
    </location>
</feature>
<dbReference type="SUPFAM" id="SSF82199">
    <property type="entry name" value="SET domain"/>
    <property type="match status" value="1"/>
</dbReference>
<organism evidence="3 4">
    <name type="scientific">Kingdonia uniflora</name>
    <dbReference type="NCBI Taxonomy" id="39325"/>
    <lineage>
        <taxon>Eukaryota</taxon>
        <taxon>Viridiplantae</taxon>
        <taxon>Streptophyta</taxon>
        <taxon>Embryophyta</taxon>
        <taxon>Tracheophyta</taxon>
        <taxon>Spermatophyta</taxon>
        <taxon>Magnoliopsida</taxon>
        <taxon>Ranunculales</taxon>
        <taxon>Circaeasteraceae</taxon>
        <taxon>Kingdonia</taxon>
    </lineage>
</organism>
<proteinExistence type="predicted"/>
<dbReference type="Pfam" id="PF19633">
    <property type="entry name" value="SDG2_C"/>
    <property type="match status" value="1"/>
</dbReference>
<feature type="compositionally biased region" description="Low complexity" evidence="1">
    <location>
        <begin position="304"/>
        <end position="317"/>
    </location>
</feature>
<feature type="compositionally biased region" description="Basic residues" evidence="1">
    <location>
        <begin position="372"/>
        <end position="384"/>
    </location>
</feature>
<name>A0A7J7P3G7_9MAGN</name>
<evidence type="ECO:0000313" key="4">
    <source>
        <dbReference type="Proteomes" id="UP000541444"/>
    </source>
</evidence>
<dbReference type="PROSITE" id="PS50280">
    <property type="entry name" value="SET"/>
    <property type="match status" value="1"/>
</dbReference>
<evidence type="ECO:0000259" key="2">
    <source>
        <dbReference type="PROSITE" id="PS50280"/>
    </source>
</evidence>
<feature type="compositionally biased region" description="Basic and acidic residues" evidence="1">
    <location>
        <begin position="254"/>
        <end position="274"/>
    </location>
</feature>
<gene>
    <name evidence="3" type="ORF">GIB67_039926</name>
</gene>
<dbReference type="EMBL" id="JACGCM010000309">
    <property type="protein sequence ID" value="KAF6173975.1"/>
    <property type="molecule type" value="Genomic_DNA"/>
</dbReference>
<feature type="compositionally biased region" description="Basic and acidic residues" evidence="1">
    <location>
        <begin position="293"/>
        <end position="303"/>
    </location>
</feature>
<dbReference type="PANTHER" id="PTHR46655:SF1">
    <property type="entry name" value="HISTONE-LYSINE N-METHYLTRANSFERASE ATXR3"/>
    <property type="match status" value="1"/>
</dbReference>
<dbReference type="InterPro" id="IPR057851">
    <property type="entry name" value="ATXR3_GYF"/>
</dbReference>
<feature type="compositionally biased region" description="Basic and acidic residues" evidence="1">
    <location>
        <begin position="389"/>
        <end position="403"/>
    </location>
</feature>
<accession>A0A7J7P3G7</accession>
<dbReference type="InterPro" id="IPR046341">
    <property type="entry name" value="SET_dom_sf"/>
</dbReference>
<feature type="domain" description="SET" evidence="2">
    <location>
        <begin position="1801"/>
        <end position="1950"/>
    </location>
</feature>